<evidence type="ECO:0000256" key="6">
    <source>
        <dbReference type="ARBA" id="ARBA00022989"/>
    </source>
</evidence>
<dbReference type="Proteomes" id="UP000581688">
    <property type="component" value="Unassembled WGS sequence"/>
</dbReference>
<evidence type="ECO:0000256" key="7">
    <source>
        <dbReference type="ARBA" id="ARBA00023136"/>
    </source>
</evidence>
<dbReference type="RefSeq" id="WP_174495942.1">
    <property type="nucleotide sequence ID" value="NZ_CADDWK010000005.1"/>
</dbReference>
<evidence type="ECO:0000256" key="9">
    <source>
        <dbReference type="SAM" id="Phobius"/>
    </source>
</evidence>
<dbReference type="EMBL" id="JACHGH010000005">
    <property type="protein sequence ID" value="MBB6453712.1"/>
    <property type="molecule type" value="Genomic_DNA"/>
</dbReference>
<feature type="transmembrane region" description="Helical" evidence="9">
    <location>
        <begin position="227"/>
        <end position="251"/>
    </location>
</feature>
<comment type="similarity">
    <text evidence="8">Belongs to the binding-protein-dependent transport system permease family. LivHM subfamily.</text>
</comment>
<dbReference type="CDD" id="cd06582">
    <property type="entry name" value="TM_PBP1_LivH_like"/>
    <property type="match status" value="1"/>
</dbReference>
<feature type="transmembrane region" description="Helical" evidence="9">
    <location>
        <begin position="6"/>
        <end position="29"/>
    </location>
</feature>
<reference evidence="10 11" key="1">
    <citation type="submission" date="2020-08" db="EMBL/GenBank/DDBJ databases">
        <title>Genomic Encyclopedia of Type Strains, Phase IV (KMG-IV): sequencing the most valuable type-strain genomes for metagenomic binning, comparative biology and taxonomic classification.</title>
        <authorList>
            <person name="Goeker M."/>
        </authorList>
    </citation>
    <scope>NUCLEOTIDE SEQUENCE [LARGE SCALE GENOMIC DNA]</scope>
    <source>
        <strain evidence="10 11">DSM 19612</strain>
    </source>
</reference>
<feature type="transmembrane region" description="Helical" evidence="9">
    <location>
        <begin position="137"/>
        <end position="161"/>
    </location>
</feature>
<dbReference type="InterPro" id="IPR052157">
    <property type="entry name" value="BCAA_transport_permease"/>
</dbReference>
<evidence type="ECO:0000313" key="11">
    <source>
        <dbReference type="Proteomes" id="UP000581688"/>
    </source>
</evidence>
<gene>
    <name evidence="10" type="ORF">HNQ94_002161</name>
</gene>
<dbReference type="AlphaFoldDB" id="A0A841Q5W9"/>
<dbReference type="InterPro" id="IPR001851">
    <property type="entry name" value="ABC_transp_permease"/>
</dbReference>
<evidence type="ECO:0000256" key="5">
    <source>
        <dbReference type="ARBA" id="ARBA00022970"/>
    </source>
</evidence>
<feature type="transmembrane region" description="Helical" evidence="9">
    <location>
        <begin position="95"/>
        <end position="117"/>
    </location>
</feature>
<comment type="subcellular location">
    <subcellularLocation>
        <location evidence="1">Cell membrane</location>
        <topology evidence="1">Multi-pass membrane protein</topology>
    </subcellularLocation>
</comment>
<evidence type="ECO:0000313" key="10">
    <source>
        <dbReference type="EMBL" id="MBB6453712.1"/>
    </source>
</evidence>
<proteinExistence type="inferred from homology"/>
<dbReference type="PANTHER" id="PTHR11795">
    <property type="entry name" value="BRANCHED-CHAIN AMINO ACID TRANSPORT SYSTEM PERMEASE PROTEIN LIVH"/>
    <property type="match status" value="1"/>
</dbReference>
<evidence type="ECO:0000256" key="2">
    <source>
        <dbReference type="ARBA" id="ARBA00022448"/>
    </source>
</evidence>
<keyword evidence="4 9" id="KW-0812">Transmembrane</keyword>
<comment type="caution">
    <text evidence="10">The sequence shown here is derived from an EMBL/GenBank/DDBJ whole genome shotgun (WGS) entry which is preliminary data.</text>
</comment>
<organism evidence="10 11">
    <name type="scientific">Salirhabdus euzebyi</name>
    <dbReference type="NCBI Taxonomy" id="394506"/>
    <lineage>
        <taxon>Bacteria</taxon>
        <taxon>Bacillati</taxon>
        <taxon>Bacillota</taxon>
        <taxon>Bacilli</taxon>
        <taxon>Bacillales</taxon>
        <taxon>Bacillaceae</taxon>
        <taxon>Salirhabdus</taxon>
    </lineage>
</organism>
<name>A0A841Q5W9_9BACI</name>
<dbReference type="GO" id="GO:0005886">
    <property type="term" value="C:plasma membrane"/>
    <property type="evidence" value="ECO:0007669"/>
    <property type="project" value="UniProtKB-SubCell"/>
</dbReference>
<keyword evidence="3" id="KW-1003">Cell membrane</keyword>
<sequence>MDVYGQLLIAGISTGSIYGLIALAFLIIYNSTQIVNFAQGEMVMVGAMMTFFGLSFHSFSYLSTFFIVIGSMIVIAFIFQHVLVKPLQKQGASMFSIIIGTIALGIVLSEGMGLWLGKQQYGVPPIIPNNPISLGNITILPQNLLIIIISWSLVISIWYFFNRTMTGLSLRAVSISTEGAQVSGIKISRMLAIGFTLSAVVSGIGGLLIAPVVGASPYLGLSIAVKGFAAAILGGMGNIYAGMIGGIIIGISESFFSFYIPSYAEAITFTIMLFMLVVKPTGLFPEHS</sequence>
<evidence type="ECO:0000256" key="8">
    <source>
        <dbReference type="ARBA" id="ARBA00037998"/>
    </source>
</evidence>
<feature type="transmembrane region" description="Helical" evidence="9">
    <location>
        <begin position="191"/>
        <end position="215"/>
    </location>
</feature>
<keyword evidence="7 9" id="KW-0472">Membrane</keyword>
<feature type="transmembrane region" description="Helical" evidence="9">
    <location>
        <begin position="258"/>
        <end position="278"/>
    </location>
</feature>
<keyword evidence="2" id="KW-0813">Transport</keyword>
<evidence type="ECO:0000256" key="4">
    <source>
        <dbReference type="ARBA" id="ARBA00022692"/>
    </source>
</evidence>
<evidence type="ECO:0000256" key="3">
    <source>
        <dbReference type="ARBA" id="ARBA00022475"/>
    </source>
</evidence>
<dbReference type="Pfam" id="PF02653">
    <property type="entry name" value="BPD_transp_2"/>
    <property type="match status" value="1"/>
</dbReference>
<dbReference type="GO" id="GO:0022857">
    <property type="term" value="F:transmembrane transporter activity"/>
    <property type="evidence" value="ECO:0007669"/>
    <property type="project" value="InterPro"/>
</dbReference>
<evidence type="ECO:0000256" key="1">
    <source>
        <dbReference type="ARBA" id="ARBA00004651"/>
    </source>
</evidence>
<keyword evidence="6 9" id="KW-1133">Transmembrane helix</keyword>
<feature type="transmembrane region" description="Helical" evidence="9">
    <location>
        <begin position="65"/>
        <end position="83"/>
    </location>
</feature>
<dbReference type="GO" id="GO:0006865">
    <property type="term" value="P:amino acid transport"/>
    <property type="evidence" value="ECO:0007669"/>
    <property type="project" value="UniProtKB-KW"/>
</dbReference>
<protein>
    <submittedName>
        <fullName evidence="10">Branched-chain amino acid transport system permease protein</fullName>
    </submittedName>
</protein>
<keyword evidence="5" id="KW-0029">Amino-acid transport</keyword>
<keyword evidence="11" id="KW-1185">Reference proteome</keyword>
<accession>A0A841Q5W9</accession>
<dbReference type="PANTHER" id="PTHR11795:SF445">
    <property type="entry name" value="AMINO ACID ABC TRANSPORTER PERMEASE PROTEIN"/>
    <property type="match status" value="1"/>
</dbReference>